<keyword evidence="2" id="KW-0963">Cytoplasm</keyword>
<evidence type="ECO:0000256" key="5">
    <source>
        <dbReference type="ARBA" id="ARBA00022691"/>
    </source>
</evidence>
<dbReference type="PANTHER" id="PTHR22807">
    <property type="entry name" value="NOP2 YEAST -RELATED NOL1/NOP2/FMU SUN DOMAIN-CONTAINING"/>
    <property type="match status" value="1"/>
</dbReference>
<dbReference type="Gene3D" id="3.40.50.150">
    <property type="entry name" value="Vaccinia Virus protein VP39"/>
    <property type="match status" value="1"/>
</dbReference>
<dbReference type="Pfam" id="PF17126">
    <property type="entry name" value="RsmF_methylt_CI"/>
    <property type="match status" value="1"/>
</dbReference>
<dbReference type="AlphaFoldDB" id="A7VVP9"/>
<dbReference type="InterPro" id="IPR027391">
    <property type="entry name" value="Nol1_Nop2_Fmu_2"/>
</dbReference>
<comment type="similarity">
    <text evidence="1 7">Belongs to the class I-like SAM-binding methyltransferase superfamily. RsmB/NOP family.</text>
</comment>
<keyword evidence="3 7" id="KW-0489">Methyltransferase</keyword>
<keyword evidence="13" id="KW-1185">Reference proteome</keyword>
<dbReference type="eggNOG" id="COG3270">
    <property type="taxonomic scope" value="Bacteria"/>
</dbReference>
<reference evidence="10 12" key="1">
    <citation type="submission" date="2007-08" db="EMBL/GenBank/DDBJ databases">
        <title>Draft genome sequence of Clostridium leptum (DSM 753).</title>
        <authorList>
            <person name="Sudarsanam P."/>
            <person name="Ley R."/>
            <person name="Guruge J."/>
            <person name="Turnbaugh P.J."/>
            <person name="Mahowald M."/>
            <person name="Liep D."/>
            <person name="Gordon J."/>
        </authorList>
    </citation>
    <scope>NUCLEOTIDE SEQUENCE [LARGE SCALE GENOMIC DNA]</scope>
    <source>
        <strain evidence="10 12">DSM 753</strain>
    </source>
</reference>
<feature type="binding site" evidence="7">
    <location>
        <position position="211"/>
    </location>
    <ligand>
        <name>S-adenosyl-L-methionine</name>
        <dbReference type="ChEBI" id="CHEBI:59789"/>
    </ligand>
</feature>
<evidence type="ECO:0000313" key="12">
    <source>
        <dbReference type="Proteomes" id="UP000003490"/>
    </source>
</evidence>
<dbReference type="Gene3D" id="2.30.130.60">
    <property type="match status" value="1"/>
</dbReference>
<proteinExistence type="inferred from homology"/>
<evidence type="ECO:0000256" key="2">
    <source>
        <dbReference type="ARBA" id="ARBA00022490"/>
    </source>
</evidence>
<feature type="transmembrane region" description="Helical" evidence="8">
    <location>
        <begin position="33"/>
        <end position="53"/>
    </location>
</feature>
<dbReference type="SUPFAM" id="SSF53335">
    <property type="entry name" value="S-adenosyl-L-methionine-dependent methyltransferases"/>
    <property type="match status" value="1"/>
</dbReference>
<evidence type="ECO:0000256" key="3">
    <source>
        <dbReference type="ARBA" id="ARBA00022603"/>
    </source>
</evidence>
<dbReference type="GO" id="GO:0003723">
    <property type="term" value="F:RNA binding"/>
    <property type="evidence" value="ECO:0007669"/>
    <property type="project" value="UniProtKB-UniRule"/>
</dbReference>
<dbReference type="Gene3D" id="3.30.70.1170">
    <property type="entry name" value="Sun protein, domain 3"/>
    <property type="match status" value="1"/>
</dbReference>
<dbReference type="PANTHER" id="PTHR22807:SF30">
    <property type="entry name" value="28S RRNA (CYTOSINE(4447)-C(5))-METHYLTRANSFERASE-RELATED"/>
    <property type="match status" value="1"/>
</dbReference>
<dbReference type="HOGENOM" id="CLU_005316_6_1_9"/>
<dbReference type="eggNOG" id="COG0144">
    <property type="taxonomic scope" value="Bacteria"/>
</dbReference>
<accession>A7VVP9</accession>
<sequence length="526" mass="57370">MALLRRKLVLAVLVAFILTLLVILVLALLILLVAILVVVLVLAVVLVLVLIVAHDFTPFCSYYDPGIKFLYKGERMMERLPKEFLSVMEPLLGGNYSDFIQSFLQPPYRAVRLNPLKITAEKAAAVLPFRLSPAPFCSESYYIDPAAQGVGSHPLHHAGAYYVQEPSAAGAVTVLDPKPGDRVLDLCAAPGGKSTQIGTALRGKGLLWSNEFVKSRTGSLLSNVERMGLRNCVVSSCYPETLCKRLAGWFDKVLVDAPCSGEGMFRRNPDAVKEWSLNHTKACAQRQEAILQTASGAVKPGGVLVYSTCTFSPLENEGVVETFLKRNRDFELIDCGVSFGRPSGLPEARRIFPMDGGEGHFIAKLRKNEESFESVECVEKAGIYQNNKLNKEIKASINNLLNQLLIEIPKGTLQSFGETALLLPEGLPELSGLGVLRAGVPVGELRRGRVEPAHGLFMASRPEECRQVLNLTAEDPRVKAFLHGEEIDAPGFQGFAGISVEGIMTGFGKCSGGRMKNRYPKGLRTL</sequence>
<evidence type="ECO:0000256" key="8">
    <source>
        <dbReference type="SAM" id="Phobius"/>
    </source>
</evidence>
<dbReference type="InterPro" id="IPR018314">
    <property type="entry name" value="RsmB/NOL1/NOP2-like_CS"/>
</dbReference>
<keyword evidence="8" id="KW-1133">Transmembrane helix</keyword>
<protein>
    <submittedName>
        <fullName evidence="10">NOL1/NOP2/sun family protein</fullName>
    </submittedName>
</protein>
<dbReference type="GO" id="GO:0008173">
    <property type="term" value="F:RNA methyltransferase activity"/>
    <property type="evidence" value="ECO:0007669"/>
    <property type="project" value="InterPro"/>
</dbReference>
<comment type="caution">
    <text evidence="10">The sequence shown here is derived from an EMBL/GenBank/DDBJ whole genome shotgun (WGS) entry which is preliminary data.</text>
</comment>
<dbReference type="Pfam" id="PF01189">
    <property type="entry name" value="Methyltr_RsmB-F"/>
    <property type="match status" value="1"/>
</dbReference>
<dbReference type="EMBL" id="NOXF01000009">
    <property type="protein sequence ID" value="PEQ23987.1"/>
    <property type="molecule type" value="Genomic_DNA"/>
</dbReference>
<dbReference type="Proteomes" id="UP000003490">
    <property type="component" value="Unassembled WGS sequence"/>
</dbReference>
<dbReference type="InterPro" id="IPR049560">
    <property type="entry name" value="MeTrfase_RsmB-F_NOP2_cat"/>
</dbReference>
<dbReference type="PROSITE" id="PS01153">
    <property type="entry name" value="NOL1_NOP2_SUN"/>
    <property type="match status" value="1"/>
</dbReference>
<dbReference type="InterPro" id="IPR023267">
    <property type="entry name" value="RCMT"/>
</dbReference>
<dbReference type="PRINTS" id="PR02008">
    <property type="entry name" value="RCMTFAMILY"/>
</dbReference>
<dbReference type="Pfam" id="PF13636">
    <property type="entry name" value="Methyltranf_PUA"/>
    <property type="match status" value="1"/>
</dbReference>
<keyword evidence="4 7" id="KW-0808">Transferase</keyword>
<name>A7VVP9_9FIRM</name>
<dbReference type="Proteomes" id="UP000220611">
    <property type="component" value="Unassembled WGS sequence"/>
</dbReference>
<reference evidence="10 12" key="2">
    <citation type="submission" date="2007-08" db="EMBL/GenBank/DDBJ databases">
        <authorList>
            <person name="Fulton L."/>
            <person name="Clifton S."/>
            <person name="Fulton B."/>
            <person name="Xu J."/>
            <person name="Minx P."/>
            <person name="Pepin K.H."/>
            <person name="Johnson M."/>
            <person name="Thiruvilangam P."/>
            <person name="Bhonagiri V."/>
            <person name="Nash W.E."/>
            <person name="Wang C."/>
            <person name="Mardis E.R."/>
            <person name="Wilson R.K."/>
        </authorList>
    </citation>
    <scope>NUCLEOTIDE SEQUENCE [LARGE SCALE GENOMIC DNA]</scope>
    <source>
        <strain evidence="10 12">DSM 753</strain>
    </source>
</reference>
<keyword evidence="8" id="KW-0472">Membrane</keyword>
<dbReference type="InterPro" id="IPR031340">
    <property type="entry name" value="RsmF_methylt_CI"/>
</dbReference>
<reference evidence="11 13" key="3">
    <citation type="submission" date="2017-07" db="EMBL/GenBank/DDBJ databases">
        <title>Prevalence of linear plasmids in Cutibacterium (Propionibacterium) acnes isolates obtained from prostatic tissue.</title>
        <authorList>
            <person name="Davidsson S."/>
            <person name="Carlsson J."/>
            <person name="Molling P."/>
            <person name="Andren O."/>
            <person name="Andersson S.-O."/>
            <person name="Brzuszkiewicz E."/>
            <person name="Poehlein A."/>
            <person name="Al-Zeer M."/>
            <person name="Brinkmann V."/>
            <person name="Scavenius C."/>
            <person name="Nazipi S."/>
            <person name="Soderquist B."/>
            <person name="Bruggemann H."/>
        </authorList>
    </citation>
    <scope>NUCLEOTIDE SEQUENCE [LARGE SCALE GENOMIC DNA]</scope>
    <source>
        <strain evidence="11 13">DSM 753</strain>
    </source>
</reference>
<dbReference type="EMBL" id="ABCB02000019">
    <property type="protein sequence ID" value="EDO61049.1"/>
    <property type="molecule type" value="Genomic_DNA"/>
</dbReference>
<evidence type="ECO:0000256" key="1">
    <source>
        <dbReference type="ARBA" id="ARBA00007494"/>
    </source>
</evidence>
<dbReference type="InterPro" id="IPR029063">
    <property type="entry name" value="SAM-dependent_MTases_sf"/>
</dbReference>
<evidence type="ECO:0000256" key="7">
    <source>
        <dbReference type="PROSITE-ProRule" id="PRU01023"/>
    </source>
</evidence>
<evidence type="ECO:0000259" key="9">
    <source>
        <dbReference type="PROSITE" id="PS51686"/>
    </source>
</evidence>
<dbReference type="InterPro" id="IPR001678">
    <property type="entry name" value="MeTrfase_RsmB-F_NOP2_dom"/>
</dbReference>
<evidence type="ECO:0000313" key="13">
    <source>
        <dbReference type="Proteomes" id="UP000220611"/>
    </source>
</evidence>
<dbReference type="Pfam" id="PF17125">
    <property type="entry name" value="Methyltr_RsmF_N"/>
    <property type="match status" value="1"/>
</dbReference>
<feature type="transmembrane region" description="Helical" evidence="8">
    <location>
        <begin position="7"/>
        <end position="27"/>
    </location>
</feature>
<evidence type="ECO:0000313" key="10">
    <source>
        <dbReference type="EMBL" id="EDO61049.1"/>
    </source>
</evidence>
<evidence type="ECO:0000313" key="11">
    <source>
        <dbReference type="EMBL" id="PEQ23987.1"/>
    </source>
</evidence>
<feature type="active site" description="Nucleophile" evidence="7">
    <location>
        <position position="309"/>
    </location>
</feature>
<keyword evidence="8" id="KW-0812">Transmembrane</keyword>
<evidence type="ECO:0000256" key="6">
    <source>
        <dbReference type="ARBA" id="ARBA00022884"/>
    </source>
</evidence>
<dbReference type="GO" id="GO:0001510">
    <property type="term" value="P:RNA methylation"/>
    <property type="evidence" value="ECO:0007669"/>
    <property type="project" value="InterPro"/>
</dbReference>
<dbReference type="InterPro" id="IPR031341">
    <property type="entry name" value="Methyltr_RsmF_N"/>
</dbReference>
<feature type="binding site" evidence="7">
    <location>
        <position position="256"/>
    </location>
    <ligand>
        <name>S-adenosyl-L-methionine</name>
        <dbReference type="ChEBI" id="CHEBI:59789"/>
    </ligand>
</feature>
<organism evidence="10 12">
    <name type="scientific">[Clostridium] leptum DSM 753</name>
    <dbReference type="NCBI Taxonomy" id="428125"/>
    <lineage>
        <taxon>Bacteria</taxon>
        <taxon>Bacillati</taxon>
        <taxon>Bacillota</taxon>
        <taxon>Clostridia</taxon>
        <taxon>Eubacteriales</taxon>
        <taxon>Oscillospiraceae</taxon>
        <taxon>Oscillospiraceae incertae sedis</taxon>
    </lineage>
</organism>
<gene>
    <name evidence="11" type="ORF">CH238_11440</name>
    <name evidence="10" type="ORF">CLOLEP_02661</name>
</gene>
<comment type="caution">
    <text evidence="7">Lacks conserved residue(s) required for the propagation of feature annotation.</text>
</comment>
<keyword evidence="5 7" id="KW-0949">S-adenosyl-L-methionine</keyword>
<keyword evidence="6 7" id="KW-0694">RNA-binding</keyword>
<feature type="binding site" evidence="7">
    <location>
        <begin position="187"/>
        <end position="193"/>
    </location>
    <ligand>
        <name>S-adenosyl-L-methionine</name>
        <dbReference type="ChEBI" id="CHEBI:59789"/>
    </ligand>
</feature>
<feature type="domain" description="SAM-dependent MTase RsmB/NOP-type" evidence="9">
    <location>
        <begin position="99"/>
        <end position="368"/>
    </location>
</feature>
<evidence type="ECO:0000256" key="4">
    <source>
        <dbReference type="ARBA" id="ARBA00022679"/>
    </source>
</evidence>
<dbReference type="PROSITE" id="PS51686">
    <property type="entry name" value="SAM_MT_RSMB_NOP"/>
    <property type="match status" value="1"/>
</dbReference>